<proteinExistence type="predicted"/>
<dbReference type="RefSeq" id="WP_366192319.1">
    <property type="nucleotide sequence ID" value="NZ_JBFBVU010000006.1"/>
</dbReference>
<evidence type="ECO:0000313" key="2">
    <source>
        <dbReference type="Proteomes" id="UP001553161"/>
    </source>
</evidence>
<dbReference type="EMBL" id="JBFBVU010000006">
    <property type="protein sequence ID" value="MEV8466520.1"/>
    <property type="molecule type" value="Genomic_DNA"/>
</dbReference>
<dbReference type="GO" id="GO:0008725">
    <property type="term" value="F:DNA-3-methyladenine glycosylase activity"/>
    <property type="evidence" value="ECO:0007669"/>
    <property type="project" value="UniProtKB-EC"/>
</dbReference>
<comment type="caution">
    <text evidence="1">The sequence shown here is derived from an EMBL/GenBank/DDBJ whole genome shotgun (WGS) entry which is preliminary data.</text>
</comment>
<dbReference type="Pfam" id="PF03352">
    <property type="entry name" value="Adenine_glyco"/>
    <property type="match status" value="1"/>
</dbReference>
<dbReference type="PANTHER" id="PTHR30037:SF3">
    <property type="entry name" value="BLR0857 PROTEIN"/>
    <property type="match status" value="1"/>
</dbReference>
<dbReference type="InterPro" id="IPR005019">
    <property type="entry name" value="Adenine_glyco"/>
</dbReference>
<dbReference type="PANTHER" id="PTHR30037">
    <property type="entry name" value="DNA-3-METHYLADENINE GLYCOSYLASE 1"/>
    <property type="match status" value="1"/>
</dbReference>
<accession>A0ABV3L4N9</accession>
<keyword evidence="2" id="KW-1185">Reference proteome</keyword>
<keyword evidence="1" id="KW-0378">Hydrolase</keyword>
<reference evidence="1 2" key="1">
    <citation type="submission" date="2024-07" db="EMBL/GenBank/DDBJ databases">
        <authorList>
            <person name="Kang M."/>
        </authorList>
    </citation>
    <scope>NUCLEOTIDE SEQUENCE [LARGE SCALE GENOMIC DNA]</scope>
    <source>
        <strain evidence="1 2">DFM31</strain>
    </source>
</reference>
<dbReference type="InterPro" id="IPR011257">
    <property type="entry name" value="DNA_glycosylase"/>
</dbReference>
<organism evidence="1 2">
    <name type="scientific">Meridianimarinicoccus marinus</name>
    <dbReference type="NCBI Taxonomy" id="3231483"/>
    <lineage>
        <taxon>Bacteria</taxon>
        <taxon>Pseudomonadati</taxon>
        <taxon>Pseudomonadota</taxon>
        <taxon>Alphaproteobacteria</taxon>
        <taxon>Rhodobacterales</taxon>
        <taxon>Paracoccaceae</taxon>
        <taxon>Meridianimarinicoccus</taxon>
    </lineage>
</organism>
<dbReference type="InterPro" id="IPR052891">
    <property type="entry name" value="DNA-3mA_glycosylase"/>
</dbReference>
<dbReference type="SUPFAM" id="SSF48150">
    <property type="entry name" value="DNA-glycosylase"/>
    <property type="match status" value="1"/>
</dbReference>
<gene>
    <name evidence="1" type="ORF">AB0T83_06960</name>
</gene>
<protein>
    <submittedName>
        <fullName evidence="1">DNA-3-methyladenine glycosylase I</fullName>
        <ecNumber evidence="1">3.2.2.20</ecNumber>
    </submittedName>
</protein>
<dbReference type="Gene3D" id="1.10.340.30">
    <property type="entry name" value="Hypothetical protein, domain 2"/>
    <property type="match status" value="1"/>
</dbReference>
<dbReference type="Proteomes" id="UP001553161">
    <property type="component" value="Unassembled WGS sequence"/>
</dbReference>
<name>A0ABV3L4N9_9RHOB</name>
<keyword evidence="1" id="KW-0326">Glycosidase</keyword>
<dbReference type="EC" id="3.2.2.20" evidence="1"/>
<evidence type="ECO:0000313" key="1">
    <source>
        <dbReference type="EMBL" id="MEV8466520.1"/>
    </source>
</evidence>
<sequence length="220" mass="23890">MRAFEDIYSIAVTRKGAPDAVEAQVHGPKPPAEIAQIPEADWLAAFSGAIFSTGLNWRVVENKWPDILAAYKGFDVNACAMMDDGWFDELMSDPRIIRNGAKVTSVRDNAVFLQSLRAQGGAGQVFAEWPATDFIGLLALMKKHGARIGGTTGQYALRKMGVDSFILSKDVVARLIAEGVIDKQPTSKKAMAAVQEAFNTWMDQSGRSLTEVSRVLALSV</sequence>